<dbReference type="Gene3D" id="1.10.3210.10">
    <property type="entry name" value="Hypothetical protein af1432"/>
    <property type="match status" value="1"/>
</dbReference>
<organism evidence="3 4">
    <name type="scientific">Hyphobacterium vulgare</name>
    <dbReference type="NCBI Taxonomy" id="1736751"/>
    <lineage>
        <taxon>Bacteria</taxon>
        <taxon>Pseudomonadati</taxon>
        <taxon>Pseudomonadota</taxon>
        <taxon>Alphaproteobacteria</taxon>
        <taxon>Maricaulales</taxon>
        <taxon>Maricaulaceae</taxon>
        <taxon>Hyphobacterium</taxon>
    </lineage>
</organism>
<gene>
    <name evidence="3" type="ORF">ACFOOR_14705</name>
</gene>
<dbReference type="InterPro" id="IPR043129">
    <property type="entry name" value="ATPase_NBD"/>
</dbReference>
<keyword evidence="4" id="KW-1185">Reference proteome</keyword>
<dbReference type="Pfam" id="PF02541">
    <property type="entry name" value="Ppx-GppA"/>
    <property type="match status" value="1"/>
</dbReference>
<dbReference type="SUPFAM" id="SSF109604">
    <property type="entry name" value="HD-domain/PDEase-like"/>
    <property type="match status" value="1"/>
</dbReference>
<evidence type="ECO:0000259" key="2">
    <source>
        <dbReference type="Pfam" id="PF21697"/>
    </source>
</evidence>
<dbReference type="PANTHER" id="PTHR30005">
    <property type="entry name" value="EXOPOLYPHOSPHATASE"/>
    <property type="match status" value="1"/>
</dbReference>
<dbReference type="PANTHER" id="PTHR30005:SF0">
    <property type="entry name" value="RETROGRADE REGULATION PROTEIN 2"/>
    <property type="match status" value="1"/>
</dbReference>
<accession>A0ABV7A0X6</accession>
<dbReference type="Gene3D" id="3.30.420.40">
    <property type="match status" value="1"/>
</dbReference>
<name>A0ABV7A0X6_9PROT</name>
<dbReference type="Proteomes" id="UP001595379">
    <property type="component" value="Unassembled WGS sequence"/>
</dbReference>
<dbReference type="EMBL" id="JBHRSV010000028">
    <property type="protein sequence ID" value="MFC2927356.1"/>
    <property type="molecule type" value="Genomic_DNA"/>
</dbReference>
<dbReference type="SUPFAM" id="SSF53067">
    <property type="entry name" value="Actin-like ATPase domain"/>
    <property type="match status" value="2"/>
</dbReference>
<dbReference type="InterPro" id="IPR048951">
    <property type="entry name" value="Ppx_C"/>
</dbReference>
<dbReference type="RefSeq" id="WP_343163341.1">
    <property type="nucleotide sequence ID" value="NZ_JBHRSV010000028.1"/>
</dbReference>
<dbReference type="CDD" id="cd24052">
    <property type="entry name" value="ASKHA_NBD_HpPPX-GppA-like"/>
    <property type="match status" value="1"/>
</dbReference>
<dbReference type="Pfam" id="PF21697">
    <property type="entry name" value="Ppx_C"/>
    <property type="match status" value="1"/>
</dbReference>
<evidence type="ECO:0000259" key="1">
    <source>
        <dbReference type="Pfam" id="PF02541"/>
    </source>
</evidence>
<evidence type="ECO:0000313" key="4">
    <source>
        <dbReference type="Proteomes" id="UP001595379"/>
    </source>
</evidence>
<evidence type="ECO:0000313" key="3">
    <source>
        <dbReference type="EMBL" id="MFC2927356.1"/>
    </source>
</evidence>
<sequence length="500" mass="53600">MSLLPRRSDRDIAVIDVGSNSVRLVLFRLEGRALWPIFNEKVSAGLGRGMSRTGHLSEEGVETATRALKRFAALLDARKVKERYAVATAAVRAATDGQAFVDRVREESGIAIRVISGEEEARLSALGVLAGIPDADGVAGDLGGSSVELTPVSGGRTADGISLPLGPLALPDGLDTDRKTMKSFVDEGLDESIAMLREQGKTLYAVGGAWRALAHLAMETLDHPLRVLHQYELNQKDAAKIADFAASTSSASMSGVHGVSGKRAEQLAYAGLLLKRLMKLGKFKRVVFSAYGLREGVVFDHLSKQVQAEDALIAGAEALASPAAPAPEFGRALGQWLEPVFTQTAETLGDRGPLVRSASCRLADLGARFHPDHKANLSRELVLYAPFAGVAHAERAYIALAIHHRYSGKKPPADMRVFDALLSEEQRASAIALGLGMRLGAALSGRSEELLSRFSLTVENGTLRLETPARERELVIERAASRFDQFAEAVARKPDITEIG</sequence>
<reference evidence="4" key="1">
    <citation type="journal article" date="2019" name="Int. J. Syst. Evol. Microbiol.">
        <title>The Global Catalogue of Microorganisms (GCM) 10K type strain sequencing project: providing services to taxonomists for standard genome sequencing and annotation.</title>
        <authorList>
            <consortium name="The Broad Institute Genomics Platform"/>
            <consortium name="The Broad Institute Genome Sequencing Center for Infectious Disease"/>
            <person name="Wu L."/>
            <person name="Ma J."/>
        </authorList>
    </citation>
    <scope>NUCLEOTIDE SEQUENCE [LARGE SCALE GENOMIC DNA]</scope>
    <source>
        <strain evidence="4">KCTC 52487</strain>
    </source>
</reference>
<proteinExistence type="predicted"/>
<comment type="caution">
    <text evidence="3">The sequence shown here is derived from an EMBL/GenBank/DDBJ whole genome shotgun (WGS) entry which is preliminary data.</text>
</comment>
<dbReference type="InterPro" id="IPR003695">
    <property type="entry name" value="Ppx_GppA_N"/>
</dbReference>
<protein>
    <submittedName>
        <fullName evidence="3">Ppx/GppA family phosphatase</fullName>
    </submittedName>
</protein>
<dbReference type="InterPro" id="IPR050273">
    <property type="entry name" value="GppA/Ppx_hydrolase"/>
</dbReference>
<feature type="domain" description="Exopolyphosphatase C-terminal" evidence="2">
    <location>
        <begin position="312"/>
        <end position="493"/>
    </location>
</feature>
<feature type="domain" description="Ppx/GppA phosphatase N-terminal" evidence="1">
    <location>
        <begin position="33"/>
        <end position="304"/>
    </location>
</feature>
<dbReference type="Gene3D" id="3.30.420.150">
    <property type="entry name" value="Exopolyphosphatase. Domain 2"/>
    <property type="match status" value="1"/>
</dbReference>